<organism evidence="4 5">
    <name type="scientific">Daphnia magna</name>
    <dbReference type="NCBI Taxonomy" id="35525"/>
    <lineage>
        <taxon>Eukaryota</taxon>
        <taxon>Metazoa</taxon>
        <taxon>Ecdysozoa</taxon>
        <taxon>Arthropoda</taxon>
        <taxon>Crustacea</taxon>
        <taxon>Branchiopoda</taxon>
        <taxon>Diplostraca</taxon>
        <taxon>Cladocera</taxon>
        <taxon>Anomopoda</taxon>
        <taxon>Daphniidae</taxon>
        <taxon>Daphnia</taxon>
    </lineage>
</organism>
<feature type="binding site" evidence="1">
    <location>
        <position position="246"/>
    </location>
    <ligand>
        <name>Zn(2+)</name>
        <dbReference type="ChEBI" id="CHEBI:29105"/>
        <note>catalytic</note>
    </ligand>
</feature>
<gene>
    <name evidence="4" type="ORF">OUZ56_020503</name>
</gene>
<dbReference type="PRINTS" id="PR00480">
    <property type="entry name" value="ASTACIN"/>
</dbReference>
<evidence type="ECO:0000256" key="1">
    <source>
        <dbReference type="PROSITE-ProRule" id="PRU01211"/>
    </source>
</evidence>
<comment type="caution">
    <text evidence="1">Lacks conserved residue(s) required for the propagation of feature annotation.</text>
</comment>
<dbReference type="EC" id="3.4.24.-" evidence="2"/>
<dbReference type="InterPro" id="IPR006026">
    <property type="entry name" value="Peptidase_Metallo"/>
</dbReference>
<dbReference type="Pfam" id="PF01400">
    <property type="entry name" value="Astacin"/>
    <property type="match status" value="1"/>
</dbReference>
<comment type="caution">
    <text evidence="4">The sequence shown here is derived from an EMBL/GenBank/DDBJ whole genome shotgun (WGS) entry which is preliminary data.</text>
</comment>
<dbReference type="InterPro" id="IPR024079">
    <property type="entry name" value="MetalloPept_cat_dom_sf"/>
</dbReference>
<keyword evidence="1 2" id="KW-0479">Metal-binding</keyword>
<dbReference type="PROSITE" id="PS51864">
    <property type="entry name" value="ASTACIN"/>
    <property type="match status" value="1"/>
</dbReference>
<evidence type="ECO:0000313" key="5">
    <source>
        <dbReference type="Proteomes" id="UP001234178"/>
    </source>
</evidence>
<evidence type="ECO:0000259" key="3">
    <source>
        <dbReference type="PROSITE" id="PS51864"/>
    </source>
</evidence>
<dbReference type="EMBL" id="JAOYFB010000003">
    <property type="protein sequence ID" value="KAK4011389.1"/>
    <property type="molecule type" value="Genomic_DNA"/>
</dbReference>
<comment type="cofactor">
    <cofactor evidence="1 2">
        <name>Zn(2+)</name>
        <dbReference type="ChEBI" id="CHEBI:29105"/>
    </cofactor>
    <text evidence="1 2">Binds 1 zinc ion per subunit.</text>
</comment>
<feature type="domain" description="Peptidase M12A" evidence="3">
    <location>
        <begin position="132"/>
        <end position="339"/>
    </location>
</feature>
<dbReference type="InterPro" id="IPR001506">
    <property type="entry name" value="Peptidase_M12A"/>
</dbReference>
<feature type="active site" evidence="1">
    <location>
        <position position="237"/>
    </location>
</feature>
<keyword evidence="1 2" id="KW-0378">Hydrolase</keyword>
<protein>
    <recommendedName>
        <fullName evidence="2">Metalloendopeptidase</fullName>
        <ecNumber evidence="2">3.4.24.-</ecNumber>
    </recommendedName>
</protein>
<dbReference type="InterPro" id="IPR034035">
    <property type="entry name" value="Astacin-like_dom"/>
</dbReference>
<dbReference type="PANTHER" id="PTHR10127:SF883">
    <property type="entry name" value="ZINC METALLOPROTEINASE NAS-8"/>
    <property type="match status" value="1"/>
</dbReference>
<name>A0ABQ9ZEX1_9CRUS</name>
<evidence type="ECO:0000256" key="2">
    <source>
        <dbReference type="RuleBase" id="RU361183"/>
    </source>
</evidence>
<dbReference type="PANTHER" id="PTHR10127">
    <property type="entry name" value="DISCOIDIN, CUB, EGF, LAMININ , AND ZINC METALLOPROTEASE DOMAIN CONTAINING"/>
    <property type="match status" value="1"/>
</dbReference>
<keyword evidence="1 2" id="KW-0482">Metalloprotease</keyword>
<dbReference type="SUPFAM" id="SSF55486">
    <property type="entry name" value="Metalloproteases ('zincins'), catalytic domain"/>
    <property type="match status" value="1"/>
</dbReference>
<reference evidence="4 5" key="1">
    <citation type="journal article" date="2023" name="Nucleic Acids Res.">
        <title>The hologenome of Daphnia magna reveals possible DNA methylation and microbiome-mediated evolution of the host genome.</title>
        <authorList>
            <person name="Chaturvedi A."/>
            <person name="Li X."/>
            <person name="Dhandapani V."/>
            <person name="Marshall H."/>
            <person name="Kissane S."/>
            <person name="Cuenca-Cambronero M."/>
            <person name="Asole G."/>
            <person name="Calvet F."/>
            <person name="Ruiz-Romero M."/>
            <person name="Marangio P."/>
            <person name="Guigo R."/>
            <person name="Rago D."/>
            <person name="Mirbahai L."/>
            <person name="Eastwood N."/>
            <person name="Colbourne J.K."/>
            <person name="Zhou J."/>
            <person name="Mallon E."/>
            <person name="Orsini L."/>
        </authorList>
    </citation>
    <scope>NUCLEOTIDE SEQUENCE [LARGE SCALE GENOMIC DNA]</scope>
    <source>
        <strain evidence="4">LRV0_1</strain>
    </source>
</reference>
<feature type="binding site" evidence="1">
    <location>
        <position position="240"/>
    </location>
    <ligand>
        <name>Zn(2+)</name>
        <dbReference type="ChEBI" id="CHEBI:29105"/>
        <note>catalytic</note>
    </ligand>
</feature>
<dbReference type="CDD" id="cd04280">
    <property type="entry name" value="ZnMc_astacin_like"/>
    <property type="match status" value="1"/>
</dbReference>
<proteinExistence type="predicted"/>
<sequence>MDSLNTLSLLPQQVSLNSNFLKMMFHRPSLMTILAVSFLCLWLGSKVSASPILLPTNEEDDHSIVPVDTVNQNVTIEDFELGEPFNDDELSGNISSKVPSGSLSGKWSNRIRDELLKKLAGGDIMTLDDNKNTVVDRNSLWPGAQVPYVISASYSTISFRFIPPEQRRVLGYAISEFHSKTCIRFVPRTTQNNYIYIRRDLNVGCWSYVGMNGNGPQDVSLPDYCVSYNYPGSVMHELMHAIGFQHEHQRPDQQYYITINYPNIRPDNRQFFNPMKTTEVNTLGLPYDIKSVMHYPSSFMANNPSIPTMMARNGELNLGNLKGFTQLDVQKINKLYNCYSG</sequence>
<dbReference type="Gene3D" id="3.40.390.10">
    <property type="entry name" value="Collagenase (Catalytic Domain)"/>
    <property type="match status" value="1"/>
</dbReference>
<keyword evidence="1 2" id="KW-0862">Zinc</keyword>
<dbReference type="SMART" id="SM00235">
    <property type="entry name" value="ZnMc"/>
    <property type="match status" value="1"/>
</dbReference>
<keyword evidence="1 2" id="KW-0645">Protease</keyword>
<keyword evidence="5" id="KW-1185">Reference proteome</keyword>
<evidence type="ECO:0000313" key="4">
    <source>
        <dbReference type="EMBL" id="KAK4011389.1"/>
    </source>
</evidence>
<accession>A0ABQ9ZEX1</accession>
<dbReference type="Proteomes" id="UP001234178">
    <property type="component" value="Unassembled WGS sequence"/>
</dbReference>
<feature type="binding site" evidence="1">
    <location>
        <position position="236"/>
    </location>
    <ligand>
        <name>Zn(2+)</name>
        <dbReference type="ChEBI" id="CHEBI:29105"/>
        <note>catalytic</note>
    </ligand>
</feature>